<organism evidence="2 3">
    <name type="scientific">Brumimicrobium aurantiacum</name>
    <dbReference type="NCBI Taxonomy" id="1737063"/>
    <lineage>
        <taxon>Bacteria</taxon>
        <taxon>Pseudomonadati</taxon>
        <taxon>Bacteroidota</taxon>
        <taxon>Flavobacteriia</taxon>
        <taxon>Flavobacteriales</taxon>
        <taxon>Crocinitomicaceae</taxon>
        <taxon>Brumimicrobium</taxon>
    </lineage>
</organism>
<evidence type="ECO:0000313" key="3">
    <source>
        <dbReference type="Proteomes" id="UP000257127"/>
    </source>
</evidence>
<proteinExistence type="predicted"/>
<keyword evidence="1" id="KW-0732">Signal</keyword>
<name>A0A3E1F0Z8_9FLAO</name>
<dbReference type="EMBL" id="QURB01000001">
    <property type="protein sequence ID" value="RFC55413.1"/>
    <property type="molecule type" value="Genomic_DNA"/>
</dbReference>
<keyword evidence="3" id="KW-1185">Reference proteome</keyword>
<feature type="chain" id="PRO_5017828546" description="VCBS repeat-containing protein" evidence="1">
    <location>
        <begin position="21"/>
        <end position="227"/>
    </location>
</feature>
<gene>
    <name evidence="2" type="ORF">DXU93_00315</name>
</gene>
<dbReference type="AlphaFoldDB" id="A0A3E1F0Z8"/>
<dbReference type="RefSeq" id="WP_116879253.1">
    <property type="nucleotide sequence ID" value="NZ_QURB01000001.1"/>
</dbReference>
<feature type="signal peptide" evidence="1">
    <location>
        <begin position="1"/>
        <end position="20"/>
    </location>
</feature>
<evidence type="ECO:0000313" key="2">
    <source>
        <dbReference type="EMBL" id="RFC55413.1"/>
    </source>
</evidence>
<dbReference type="OrthoDB" id="1467015at2"/>
<evidence type="ECO:0008006" key="4">
    <source>
        <dbReference type="Google" id="ProtNLM"/>
    </source>
</evidence>
<evidence type="ECO:0000256" key="1">
    <source>
        <dbReference type="SAM" id="SignalP"/>
    </source>
</evidence>
<sequence length="227" mass="26144">MKIRLFHVLLVTLFSLSIHAQCDTRQLGLLDSLDNEVNSNELFFVFEWEDKLDSVKLTQLYDNEYTKSVSRNFFYSFSQNAIEIDSVGNLSDSSLGLCVVCVKDEIKIIDSIDVNSDGIKEMILFRQWNCTASPPVYQPYGVGTHQQEYGRYEVWDIKKKQQLFEVNNIRKGGVAITTNDGRIYGYHFKVDIDEKGSFILSDLKGVGNKLELGNYIYDDVNERYNIE</sequence>
<comment type="caution">
    <text evidence="2">The sequence shown here is derived from an EMBL/GenBank/DDBJ whole genome shotgun (WGS) entry which is preliminary data.</text>
</comment>
<accession>A0A3E1F0Z8</accession>
<reference evidence="2 3" key="1">
    <citation type="submission" date="2018-08" db="EMBL/GenBank/DDBJ databases">
        <title>The draft genome squence of Brumimicrobium sp. N62.</title>
        <authorList>
            <person name="Du Z.-J."/>
            <person name="Luo H.-R."/>
        </authorList>
    </citation>
    <scope>NUCLEOTIDE SEQUENCE [LARGE SCALE GENOMIC DNA]</scope>
    <source>
        <strain evidence="2 3">N62</strain>
    </source>
</reference>
<dbReference type="Proteomes" id="UP000257127">
    <property type="component" value="Unassembled WGS sequence"/>
</dbReference>
<protein>
    <recommendedName>
        <fullName evidence="4">VCBS repeat-containing protein</fullName>
    </recommendedName>
</protein>